<organism evidence="1 2">
    <name type="scientific">Solanum pinnatisectum</name>
    <name type="common">tansyleaf nightshade</name>
    <dbReference type="NCBI Taxonomy" id="50273"/>
    <lineage>
        <taxon>Eukaryota</taxon>
        <taxon>Viridiplantae</taxon>
        <taxon>Streptophyta</taxon>
        <taxon>Embryophyta</taxon>
        <taxon>Tracheophyta</taxon>
        <taxon>Spermatophyta</taxon>
        <taxon>Magnoliopsida</taxon>
        <taxon>eudicotyledons</taxon>
        <taxon>Gunneridae</taxon>
        <taxon>Pentapetalae</taxon>
        <taxon>asterids</taxon>
        <taxon>lamiids</taxon>
        <taxon>Solanales</taxon>
        <taxon>Solanaceae</taxon>
        <taxon>Solanoideae</taxon>
        <taxon>Solaneae</taxon>
        <taxon>Solanum</taxon>
    </lineage>
</organism>
<name>A0AAV9M7J3_9SOLN</name>
<dbReference type="Proteomes" id="UP001311915">
    <property type="component" value="Unassembled WGS sequence"/>
</dbReference>
<sequence>MTLSSYDGSNRRSEICTEWENSRHHLRDNNALIQDPRLRGRTGLFVLLLLTRRDAYLRREAELENELETYYNTFYRRYL</sequence>
<dbReference type="AlphaFoldDB" id="A0AAV9M7J3"/>
<evidence type="ECO:0000313" key="2">
    <source>
        <dbReference type="Proteomes" id="UP001311915"/>
    </source>
</evidence>
<dbReference type="EMBL" id="JAWPEI010000002">
    <property type="protein sequence ID" value="KAK4733801.1"/>
    <property type="molecule type" value="Genomic_DNA"/>
</dbReference>
<keyword evidence="2" id="KW-1185">Reference proteome</keyword>
<accession>A0AAV9M7J3</accession>
<proteinExistence type="predicted"/>
<evidence type="ECO:0000313" key="1">
    <source>
        <dbReference type="EMBL" id="KAK4733801.1"/>
    </source>
</evidence>
<reference evidence="1 2" key="1">
    <citation type="submission" date="2023-10" db="EMBL/GenBank/DDBJ databases">
        <title>Genome-Wide Identification Analysis in wild type Solanum Pinnatisectum Reveals Some Genes Defensing Phytophthora Infestans.</title>
        <authorList>
            <person name="Sun C."/>
        </authorList>
    </citation>
    <scope>NUCLEOTIDE SEQUENCE [LARGE SCALE GENOMIC DNA]</scope>
    <source>
        <strain evidence="1">LQN</strain>
        <tissue evidence="1">Leaf</tissue>
    </source>
</reference>
<comment type="caution">
    <text evidence="1">The sequence shown here is derived from an EMBL/GenBank/DDBJ whole genome shotgun (WGS) entry which is preliminary data.</text>
</comment>
<protein>
    <submittedName>
        <fullName evidence="1">Uncharacterized protein</fullName>
    </submittedName>
</protein>
<gene>
    <name evidence="1" type="ORF">R3W88_008062</name>
</gene>